<evidence type="ECO:0000313" key="3">
    <source>
        <dbReference type="Proteomes" id="UP000250266"/>
    </source>
</evidence>
<dbReference type="Proteomes" id="UP000250266">
    <property type="component" value="Unassembled WGS sequence"/>
</dbReference>
<dbReference type="AlphaFoldDB" id="A0A8E2E1P5"/>
<keyword evidence="1" id="KW-1133">Transmembrane helix</keyword>
<evidence type="ECO:0000256" key="1">
    <source>
        <dbReference type="SAM" id="Phobius"/>
    </source>
</evidence>
<feature type="transmembrane region" description="Helical" evidence="1">
    <location>
        <begin position="378"/>
        <end position="398"/>
    </location>
</feature>
<keyword evidence="1" id="KW-0472">Membrane</keyword>
<organism evidence="2 3">
    <name type="scientific">Lepidopterella palustris CBS 459.81</name>
    <dbReference type="NCBI Taxonomy" id="1314670"/>
    <lineage>
        <taxon>Eukaryota</taxon>
        <taxon>Fungi</taxon>
        <taxon>Dikarya</taxon>
        <taxon>Ascomycota</taxon>
        <taxon>Pezizomycotina</taxon>
        <taxon>Dothideomycetes</taxon>
        <taxon>Pleosporomycetidae</taxon>
        <taxon>Mytilinidiales</taxon>
        <taxon>Argynnaceae</taxon>
        <taxon>Lepidopterella</taxon>
    </lineage>
</organism>
<proteinExistence type="predicted"/>
<keyword evidence="1" id="KW-0812">Transmembrane</keyword>
<feature type="transmembrane region" description="Helical" evidence="1">
    <location>
        <begin position="289"/>
        <end position="306"/>
    </location>
</feature>
<feature type="transmembrane region" description="Helical" evidence="1">
    <location>
        <begin position="418"/>
        <end position="437"/>
    </location>
</feature>
<sequence length="451" mass="49745">MLGHLRAYNAKDKISSNSDLYVLLLPVISTPPTCVIESQPVSYDTYTYKSGESEVLLETTFTAPFTTTYTYPATVIATCLTSGQTIPAHTIPTGTLQVITCSTTVNPEFTETLTYPPGVSGIFFPTTRTASETITSICPEYTDVTRNILPDYKIPTTCDTIKPLTWAVLVITFVTIQLTRWIFDIPLLWTKGAGLHCFLDSVSWSCLRAHAAGSAGVITARNGSDTSQFARVYHMGMKRQDTPPEWTAWKLYSSILTDLLTVVTTGMTLYEACTLPEADVRRHLGVELWAYPSLSVALIGLSLLLGERCFPRTPKGNTLLLPFILGLLFSVGPAVALILWKFDTTGGDHTAGMWWLSIVFYVVVSFPWLYTLILYLHIFACMAGWFFRVGGVGFAALSHYAGGQPYCLNIEDSARLDMALFICNVTLASVDFTVIFWQRNGLGAELRSELS</sequence>
<reference evidence="2 3" key="1">
    <citation type="journal article" date="2016" name="Nat. Commun.">
        <title>Ectomycorrhizal ecology is imprinted in the genome of the dominant symbiotic fungus Cenococcum geophilum.</title>
        <authorList>
            <consortium name="DOE Joint Genome Institute"/>
            <person name="Peter M."/>
            <person name="Kohler A."/>
            <person name="Ohm R.A."/>
            <person name="Kuo A."/>
            <person name="Krutzmann J."/>
            <person name="Morin E."/>
            <person name="Arend M."/>
            <person name="Barry K.W."/>
            <person name="Binder M."/>
            <person name="Choi C."/>
            <person name="Clum A."/>
            <person name="Copeland A."/>
            <person name="Grisel N."/>
            <person name="Haridas S."/>
            <person name="Kipfer T."/>
            <person name="LaButti K."/>
            <person name="Lindquist E."/>
            <person name="Lipzen A."/>
            <person name="Maire R."/>
            <person name="Meier B."/>
            <person name="Mihaltcheva S."/>
            <person name="Molinier V."/>
            <person name="Murat C."/>
            <person name="Poggeler S."/>
            <person name="Quandt C.A."/>
            <person name="Sperisen C."/>
            <person name="Tritt A."/>
            <person name="Tisserant E."/>
            <person name="Crous P.W."/>
            <person name="Henrissat B."/>
            <person name="Nehls U."/>
            <person name="Egli S."/>
            <person name="Spatafora J.W."/>
            <person name="Grigoriev I.V."/>
            <person name="Martin F.M."/>
        </authorList>
    </citation>
    <scope>NUCLEOTIDE SEQUENCE [LARGE SCALE GENOMIC DNA]</scope>
    <source>
        <strain evidence="2 3">CBS 459.81</strain>
    </source>
</reference>
<feature type="transmembrane region" description="Helical" evidence="1">
    <location>
        <begin position="352"/>
        <end position="371"/>
    </location>
</feature>
<gene>
    <name evidence="2" type="ORF">K432DRAFT_446490</name>
</gene>
<name>A0A8E2E1P5_9PEZI</name>
<keyword evidence="3" id="KW-1185">Reference proteome</keyword>
<evidence type="ECO:0000313" key="2">
    <source>
        <dbReference type="EMBL" id="OCK75751.1"/>
    </source>
</evidence>
<feature type="transmembrane region" description="Helical" evidence="1">
    <location>
        <begin position="318"/>
        <end position="340"/>
    </location>
</feature>
<protein>
    <submittedName>
        <fullName evidence="2">Uncharacterized protein</fullName>
    </submittedName>
</protein>
<accession>A0A8E2E1P5</accession>
<dbReference type="EMBL" id="KV745278">
    <property type="protein sequence ID" value="OCK75751.1"/>
    <property type="molecule type" value="Genomic_DNA"/>
</dbReference>
<dbReference type="OrthoDB" id="4225064at2759"/>